<protein>
    <submittedName>
        <fullName evidence="2">Thiamine-phosphate synthase</fullName>
    </submittedName>
</protein>
<dbReference type="Pfam" id="PF02581">
    <property type="entry name" value="TMP-TENI"/>
    <property type="match status" value="1"/>
</dbReference>
<reference evidence="2" key="1">
    <citation type="journal article" date="2014" name="Int. J. Syst. Evol. Microbiol.">
        <title>Complete genome sequence of Corynebacterium casei LMG S-19264T (=DSM 44701T), isolated from a smear-ripened cheese.</title>
        <authorList>
            <consortium name="US DOE Joint Genome Institute (JGI-PGF)"/>
            <person name="Walter F."/>
            <person name="Albersmeier A."/>
            <person name="Kalinowski J."/>
            <person name="Ruckert C."/>
        </authorList>
    </citation>
    <scope>NUCLEOTIDE SEQUENCE</scope>
    <source>
        <strain evidence="2">VKM B-2347</strain>
    </source>
</reference>
<proteinExistence type="predicted"/>
<organism evidence="2 3">
    <name type="scientific">Hansschlegelia plantiphila</name>
    <dbReference type="NCBI Taxonomy" id="374655"/>
    <lineage>
        <taxon>Bacteria</taxon>
        <taxon>Pseudomonadati</taxon>
        <taxon>Pseudomonadota</taxon>
        <taxon>Alphaproteobacteria</taxon>
        <taxon>Hyphomicrobiales</taxon>
        <taxon>Methylopilaceae</taxon>
        <taxon>Hansschlegelia</taxon>
    </lineage>
</organism>
<evidence type="ECO:0000313" key="3">
    <source>
        <dbReference type="Proteomes" id="UP001143372"/>
    </source>
</evidence>
<accession>A0A9W6MUC9</accession>
<dbReference type="InterPro" id="IPR022998">
    <property type="entry name" value="ThiamineP_synth_TenI"/>
</dbReference>
<comment type="caution">
    <text evidence="2">The sequence shown here is derived from an EMBL/GenBank/DDBJ whole genome shotgun (WGS) entry which is preliminary data.</text>
</comment>
<feature type="domain" description="Thiamine phosphate synthase/TenI" evidence="1">
    <location>
        <begin position="9"/>
        <end position="185"/>
    </location>
</feature>
<evidence type="ECO:0000259" key="1">
    <source>
        <dbReference type="Pfam" id="PF02581"/>
    </source>
</evidence>
<gene>
    <name evidence="2" type="primary">thiE_1</name>
    <name evidence="2" type="ORF">GCM10008179_03390</name>
</gene>
<dbReference type="InterPro" id="IPR013785">
    <property type="entry name" value="Aldolase_TIM"/>
</dbReference>
<dbReference type="InterPro" id="IPR036206">
    <property type="entry name" value="ThiamineP_synth_sf"/>
</dbReference>
<sequence>MSAGPVTRLMLITPELNEIEAFQPMFEAALAAGDIAAVVIRLGPADDRTRLARAKPLIAAAQAAGAAALVAGAGVEDIVGKSGADGLHAPAGDEGFGEIVGRFQPDKIVGAFAPGSRDAAMVAGEAGADYVMFGEDLDGEPFSTTLERVEWWVPIFQTPCVGLAQSVDDVAALAAADVEFAALGDAVWLHEAGPAAAVAAAGAMLSLAKAPTP</sequence>
<dbReference type="CDD" id="cd00564">
    <property type="entry name" value="TMP_TenI"/>
    <property type="match status" value="1"/>
</dbReference>
<name>A0A9W6MUC9_9HYPH</name>
<dbReference type="AlphaFoldDB" id="A0A9W6MUC9"/>
<evidence type="ECO:0000313" key="2">
    <source>
        <dbReference type="EMBL" id="GLK66701.1"/>
    </source>
</evidence>
<dbReference type="GO" id="GO:0009228">
    <property type="term" value="P:thiamine biosynthetic process"/>
    <property type="evidence" value="ECO:0007669"/>
    <property type="project" value="UniProtKB-KW"/>
</dbReference>
<dbReference type="Gene3D" id="3.20.20.70">
    <property type="entry name" value="Aldolase class I"/>
    <property type="match status" value="1"/>
</dbReference>
<keyword evidence="3" id="KW-1185">Reference proteome</keyword>
<dbReference type="SUPFAM" id="SSF51391">
    <property type="entry name" value="Thiamin phosphate synthase"/>
    <property type="match status" value="1"/>
</dbReference>
<reference evidence="2" key="2">
    <citation type="submission" date="2023-01" db="EMBL/GenBank/DDBJ databases">
        <authorList>
            <person name="Sun Q."/>
            <person name="Evtushenko L."/>
        </authorList>
    </citation>
    <scope>NUCLEOTIDE SEQUENCE</scope>
    <source>
        <strain evidence="2">VKM B-2347</strain>
    </source>
</reference>
<dbReference type="Proteomes" id="UP001143372">
    <property type="component" value="Unassembled WGS sequence"/>
</dbReference>
<dbReference type="EMBL" id="BSFI01000002">
    <property type="protein sequence ID" value="GLK66701.1"/>
    <property type="molecule type" value="Genomic_DNA"/>
</dbReference>